<keyword evidence="2" id="KW-0813">Transport</keyword>
<feature type="transmembrane region" description="Helical" evidence="8">
    <location>
        <begin position="862"/>
        <end position="880"/>
    </location>
</feature>
<feature type="transmembrane region" description="Helical" evidence="8">
    <location>
        <begin position="12"/>
        <end position="29"/>
    </location>
</feature>
<keyword evidence="6 8" id="KW-1133">Transmembrane helix</keyword>
<dbReference type="FunFam" id="3.30.70.1430:FF:000001">
    <property type="entry name" value="Efflux pump membrane transporter"/>
    <property type="match status" value="1"/>
</dbReference>
<keyword evidence="4" id="KW-0997">Cell inner membrane</keyword>
<dbReference type="Gene3D" id="3.30.70.1440">
    <property type="entry name" value="Multidrug efflux transporter AcrB pore domain"/>
    <property type="match status" value="1"/>
</dbReference>
<dbReference type="Gene3D" id="3.30.70.1430">
    <property type="entry name" value="Multidrug efflux transporter AcrB pore domain"/>
    <property type="match status" value="2"/>
</dbReference>
<evidence type="ECO:0000256" key="3">
    <source>
        <dbReference type="ARBA" id="ARBA00022475"/>
    </source>
</evidence>
<evidence type="ECO:0000256" key="7">
    <source>
        <dbReference type="ARBA" id="ARBA00023136"/>
    </source>
</evidence>
<evidence type="ECO:0000313" key="9">
    <source>
        <dbReference type="EMBL" id="ADU92359.1"/>
    </source>
</evidence>
<dbReference type="SUPFAM" id="SSF82866">
    <property type="entry name" value="Multidrug efflux transporter AcrB transmembrane domain"/>
    <property type="match status" value="2"/>
</dbReference>
<dbReference type="AlphaFoldDB" id="A0A654KJ14"/>
<evidence type="ECO:0000256" key="1">
    <source>
        <dbReference type="ARBA" id="ARBA00004429"/>
    </source>
</evidence>
<dbReference type="GO" id="GO:0005886">
    <property type="term" value="C:plasma membrane"/>
    <property type="evidence" value="ECO:0007669"/>
    <property type="project" value="UniProtKB-SubCell"/>
</dbReference>
<dbReference type="InterPro" id="IPR027463">
    <property type="entry name" value="AcrB_DN_DC_subdom"/>
</dbReference>
<accession>A0A654KJ14</accession>
<dbReference type="Pfam" id="PF00873">
    <property type="entry name" value="ACR_tran"/>
    <property type="match status" value="1"/>
</dbReference>
<dbReference type="FunFam" id="1.20.1640.10:FF:000001">
    <property type="entry name" value="Efflux pump membrane transporter"/>
    <property type="match status" value="1"/>
</dbReference>
<dbReference type="Gene3D" id="3.30.70.1320">
    <property type="entry name" value="Multidrug efflux transporter AcrB pore domain like"/>
    <property type="match status" value="1"/>
</dbReference>
<keyword evidence="5 8" id="KW-0812">Transmembrane</keyword>
<dbReference type="KEGG" id="teq:TEQUI_1445"/>
<gene>
    <name evidence="9" type="ordered locus">TEQUI_1445</name>
</gene>
<evidence type="ECO:0000256" key="5">
    <source>
        <dbReference type="ARBA" id="ARBA00022692"/>
    </source>
</evidence>
<dbReference type="Proteomes" id="UP000007472">
    <property type="component" value="Chromosome"/>
</dbReference>
<keyword evidence="3" id="KW-1003">Cell membrane</keyword>
<feature type="transmembrane region" description="Helical" evidence="8">
    <location>
        <begin position="913"/>
        <end position="938"/>
    </location>
</feature>
<evidence type="ECO:0000256" key="2">
    <source>
        <dbReference type="ARBA" id="ARBA00022448"/>
    </source>
</evidence>
<feature type="transmembrane region" description="Helical" evidence="8">
    <location>
        <begin position="364"/>
        <end position="384"/>
    </location>
</feature>
<proteinExistence type="predicted"/>
<evidence type="ECO:0000313" key="10">
    <source>
        <dbReference type="Proteomes" id="UP000007472"/>
    </source>
</evidence>
<dbReference type="SUPFAM" id="SSF82693">
    <property type="entry name" value="Multidrug efflux transporter AcrB pore domain, PN1, PN2, PC1 and PC2 subdomains"/>
    <property type="match status" value="3"/>
</dbReference>
<evidence type="ECO:0000256" key="4">
    <source>
        <dbReference type="ARBA" id="ARBA00022519"/>
    </source>
</evidence>
<feature type="transmembrane region" description="Helical" evidence="8">
    <location>
        <begin position="390"/>
        <end position="411"/>
    </location>
</feature>
<name>A0A654KJ14_TAYEM</name>
<sequence length="1024" mass="112419">MNFSEGFIKKPIATTLIMIALLIAGLFTYKNLPISALPDVDYPTIQVTTEFPGASPKIIEKLITSPLEKQLGQMSGLEQMISTSSAGVSLITLRFALNVEMSVAEQEVQAALNTASNSIPSELPSPPVYNKVNPADTPVITLAITSDTLPLHEVRDLVETRILQDLSQISGVGLVNVAGGQKPAYRIQVNPVLLANSGLTFADLRSAISQANINAPLGTLNGEQKSTVIHAQSQLQSVEDYENLIISFQNNSPLRLGQVAKVVRDAQNLYQSAWINNKQAILLNIQRQPSANVIDVVDEIYKVLPDLRASLPQTIDIQVVGDRTESIRLSIDNVKNELLLSIALVVIVTFIFLRSITATLIPSIVVPLSIIGTFIVMFFLGYSINNLTLMALTIATGFVVDDAIVMIENIARHVEEGDSPLNAALKGSKEIGFTLISLTFSLIAVLIPLLFMGDILGRLFSEFAITLAVAILISLFISLTLTPMMCARLLNDKNNIADTKQYKGFHGVTSKYIDGIISLYSKALDVVLRNQFITLLIALSTLGLTVFLYIYIPKGFFPEQDTGEIQIITTSDQSSSFIKMTRDINSLIDDLLKNPNVKSITSYVGVDNSNTSMNKARMQVSLKPHTQRGDLPAIIENLKTTTNQHPLLESFILPNQDLALDAVISQSRYQLTLSSIDAEELNKWISPFKNKLKDISGVRDVVDNLQNNGLELFININRDLASKMGLSISQIDEALYNAYGQRLISTVFTQSNQYRVVIEIDPKFSTSPQDLKNIFIKSQTSGSLLKLTDLADIQMGKTTLEIQRVNQFPSVMISFNVNNGYALSDIIPQIMKIQSAIKMPASVYMNLQGSTKAYAYSQKNTIWLLLAAIFVMYIVLGVLYESFIHPITILSTLPSATIGALLALILVDRELDMVGIIGIILLIGIVKKNAIMVIDFALNEERVHGLKPIEAVKKAALLRFRPIFMTTLAALFAAIPLMFSTGVGAELRTPLGLTMVGGLMLSQILTLFTTPVIYLYFDRLVKSK</sequence>
<dbReference type="InterPro" id="IPR001036">
    <property type="entry name" value="Acrflvin-R"/>
</dbReference>
<evidence type="ECO:0000256" key="6">
    <source>
        <dbReference type="ARBA" id="ARBA00022989"/>
    </source>
</evidence>
<dbReference type="PANTHER" id="PTHR32063">
    <property type="match status" value="1"/>
</dbReference>
<feature type="transmembrane region" description="Helical" evidence="8">
    <location>
        <begin position="991"/>
        <end position="1017"/>
    </location>
</feature>
<protein>
    <submittedName>
        <fullName evidence="9">Cobalt-zinc-cadmium resistance protein CzcA Cation efflux system protein CusA</fullName>
    </submittedName>
</protein>
<feature type="transmembrane region" description="Helical" evidence="8">
    <location>
        <begin position="338"/>
        <end position="357"/>
    </location>
</feature>
<feature type="transmembrane region" description="Helical" evidence="8">
    <location>
        <begin position="463"/>
        <end position="481"/>
    </location>
</feature>
<dbReference type="GO" id="GO:0042910">
    <property type="term" value="F:xenobiotic transmembrane transporter activity"/>
    <property type="evidence" value="ECO:0007669"/>
    <property type="project" value="TreeGrafter"/>
</dbReference>
<reference evidence="9 10" key="1">
    <citation type="journal article" date="2011" name="J. Bacteriol.">
        <title>Genome sequence of Taylorella equigenitalis MCE9, the causative agent of contagious equine metritis.</title>
        <authorList>
            <person name="Hebert L."/>
            <person name="Moumen B."/>
            <person name="Duquesne F."/>
            <person name="Breuil M.F."/>
            <person name="Laugier C."/>
            <person name="Batto J.M."/>
            <person name="Renault P."/>
            <person name="Petry S."/>
        </authorList>
    </citation>
    <scope>NUCLEOTIDE SEQUENCE [LARGE SCALE GENOMIC DNA]</scope>
    <source>
        <strain evidence="9 10">MCE9</strain>
    </source>
</reference>
<evidence type="ECO:0000256" key="8">
    <source>
        <dbReference type="SAM" id="Phobius"/>
    </source>
</evidence>
<organism evidence="9 10">
    <name type="scientific">Taylorella equigenitalis (strain MCE9)</name>
    <dbReference type="NCBI Taxonomy" id="937774"/>
    <lineage>
        <taxon>Bacteria</taxon>
        <taxon>Pseudomonadati</taxon>
        <taxon>Pseudomonadota</taxon>
        <taxon>Betaproteobacteria</taxon>
        <taxon>Burkholderiales</taxon>
        <taxon>Alcaligenaceae</taxon>
        <taxon>Taylorella</taxon>
    </lineage>
</organism>
<feature type="transmembrane region" description="Helical" evidence="8">
    <location>
        <begin position="431"/>
        <end position="451"/>
    </location>
</feature>
<dbReference type="Gene3D" id="3.30.2090.10">
    <property type="entry name" value="Multidrug efflux transporter AcrB TolC docking domain, DN and DC subdomains"/>
    <property type="match status" value="2"/>
</dbReference>
<dbReference type="PRINTS" id="PR00702">
    <property type="entry name" value="ACRIFLAVINRP"/>
</dbReference>
<dbReference type="EMBL" id="CP002456">
    <property type="protein sequence ID" value="ADU92359.1"/>
    <property type="molecule type" value="Genomic_DNA"/>
</dbReference>
<keyword evidence="7 8" id="KW-0472">Membrane</keyword>
<dbReference type="SUPFAM" id="SSF82714">
    <property type="entry name" value="Multidrug efflux transporter AcrB TolC docking domain, DN and DC subdomains"/>
    <property type="match status" value="2"/>
</dbReference>
<feature type="transmembrane region" description="Helical" evidence="8">
    <location>
        <begin position="958"/>
        <end position="979"/>
    </location>
</feature>
<feature type="transmembrane region" description="Helical" evidence="8">
    <location>
        <begin position="532"/>
        <end position="552"/>
    </location>
</feature>
<comment type="subcellular location">
    <subcellularLocation>
        <location evidence="1">Cell inner membrane</location>
        <topology evidence="1">Multi-pass membrane protein</topology>
    </subcellularLocation>
</comment>
<dbReference type="Gene3D" id="1.20.1640.10">
    <property type="entry name" value="Multidrug efflux transporter AcrB transmembrane domain"/>
    <property type="match status" value="2"/>
</dbReference>
<dbReference type="PANTHER" id="PTHR32063:SF21">
    <property type="entry name" value="MULTIDRUG RESISTANCE PROTEIN MDTB"/>
    <property type="match status" value="1"/>
</dbReference>